<keyword evidence="3" id="KW-1185">Reference proteome</keyword>
<dbReference type="RefSeq" id="XP_029240978.1">
    <property type="nucleotide sequence ID" value="XM_029379171.1"/>
</dbReference>
<protein>
    <submittedName>
        <fullName evidence="2">Uncharacterized protein</fullName>
    </submittedName>
</protein>
<dbReference type="EMBL" id="MKGL01000047">
    <property type="protein sequence ID" value="RNF09445.1"/>
    <property type="molecule type" value="Genomic_DNA"/>
</dbReference>
<comment type="caution">
    <text evidence="2">The sequence shown here is derived from an EMBL/GenBank/DDBJ whole genome shotgun (WGS) entry which is preliminary data.</text>
</comment>
<dbReference type="Proteomes" id="UP000283634">
    <property type="component" value="Unassembled WGS sequence"/>
</dbReference>
<evidence type="ECO:0000313" key="3">
    <source>
        <dbReference type="Proteomes" id="UP000283634"/>
    </source>
</evidence>
<gene>
    <name evidence="2" type="ORF">TraAM80_02155</name>
</gene>
<dbReference type="OMA" id="PRMVEET"/>
<name>A0A422NVF9_TRYRA</name>
<dbReference type="GeneID" id="40326088"/>
<evidence type="ECO:0000256" key="1">
    <source>
        <dbReference type="SAM" id="Coils"/>
    </source>
</evidence>
<proteinExistence type="predicted"/>
<accession>A0A422NVF9</accession>
<dbReference type="AlphaFoldDB" id="A0A422NVF9"/>
<organism evidence="2 3">
    <name type="scientific">Trypanosoma rangeli</name>
    <dbReference type="NCBI Taxonomy" id="5698"/>
    <lineage>
        <taxon>Eukaryota</taxon>
        <taxon>Discoba</taxon>
        <taxon>Euglenozoa</taxon>
        <taxon>Kinetoplastea</taxon>
        <taxon>Metakinetoplastina</taxon>
        <taxon>Trypanosomatida</taxon>
        <taxon>Trypanosomatidae</taxon>
        <taxon>Trypanosoma</taxon>
        <taxon>Herpetosoma</taxon>
    </lineage>
</organism>
<sequence length="477" mass="52072">MGAEEYFPITERSFDLLIRQYEIEAAAARADAVAGGEDATESGRELALMAQYIEDLASDARRLRRKLQACGGDAEATPNWSTEDVTSLRLLGFDVSGITVAAVEKGCVSAHSTPAEQHPKMPNLDKLLAMEKKINQLQTKVDDLTAVNDALRQMVAHQTCTGGQSQGEERGVSDAVVALTEGFKALKAAYMSKRDMYCMAQETQKKSTFTFRDICPKDHTVDNTDVEFPAYSTRGVADALCTLRTVSSCQCVRYCVAADASDMADAIDVAVVQLLNGLGFPFPVSIRRLGARGDYFIDRRVKIKLVGHQLVVRPWLASGAHQGLSADGTRRPGYEHLAKYLIHLYSPALDLDRVANGGGGDDEEEHTAEGACGNDIVTLKRQQRELQQALEKRCAQMHAYQKQLEAGLSPSSNAGPLRGDASDSSVEVLVGQGPRMVEETTSHPKSRPFTGTNERVAHILRLIEVHGRVPNFSRFSE</sequence>
<reference evidence="2 3" key="1">
    <citation type="journal article" date="2018" name="BMC Genomics">
        <title>Genomic comparison of Trypanosoma conorhini and Trypanosoma rangeli to Trypanosoma cruzi strains of high and low virulence.</title>
        <authorList>
            <person name="Bradwell K.R."/>
            <person name="Koparde V.N."/>
            <person name="Matveyev A.V."/>
            <person name="Serrano M.G."/>
            <person name="Alves J.M."/>
            <person name="Parikh H."/>
            <person name="Huang B."/>
            <person name="Lee V."/>
            <person name="Espinosa-Alvarez O."/>
            <person name="Ortiz P.A."/>
            <person name="Costa-Martins A.G."/>
            <person name="Teixeira M.M."/>
            <person name="Buck G.A."/>
        </authorList>
    </citation>
    <scope>NUCLEOTIDE SEQUENCE [LARGE SCALE GENOMIC DNA]</scope>
    <source>
        <strain evidence="2 3">AM80</strain>
    </source>
</reference>
<keyword evidence="1" id="KW-0175">Coiled coil</keyword>
<feature type="coiled-coil region" evidence="1">
    <location>
        <begin position="127"/>
        <end position="154"/>
    </location>
</feature>
<dbReference type="OrthoDB" id="251782at2759"/>
<evidence type="ECO:0000313" key="2">
    <source>
        <dbReference type="EMBL" id="RNF09445.1"/>
    </source>
</evidence>